<dbReference type="InterPro" id="IPR046721">
    <property type="entry name" value="DUF6613"/>
</dbReference>
<accession>A0A9D1FVM3</accession>
<dbReference type="Gene3D" id="3.30.700.10">
    <property type="entry name" value="Glycoprotein, Type 4 Pilin"/>
    <property type="match status" value="1"/>
</dbReference>
<evidence type="ECO:0000313" key="4">
    <source>
        <dbReference type="Proteomes" id="UP000824139"/>
    </source>
</evidence>
<reference evidence="3" key="1">
    <citation type="submission" date="2020-10" db="EMBL/GenBank/DDBJ databases">
        <authorList>
            <person name="Gilroy R."/>
        </authorList>
    </citation>
    <scope>NUCLEOTIDE SEQUENCE</scope>
    <source>
        <strain evidence="3">CHK152-2994</strain>
    </source>
</reference>
<dbReference type="Pfam" id="PF20318">
    <property type="entry name" value="DUF6613"/>
    <property type="match status" value="1"/>
</dbReference>
<evidence type="ECO:0000259" key="2">
    <source>
        <dbReference type="Pfam" id="PF20318"/>
    </source>
</evidence>
<evidence type="ECO:0000256" key="1">
    <source>
        <dbReference type="SAM" id="Phobius"/>
    </source>
</evidence>
<gene>
    <name evidence="3" type="ORF">IAD41_01750</name>
</gene>
<keyword evidence="1" id="KW-0812">Transmembrane</keyword>
<keyword evidence="1" id="KW-0472">Membrane</keyword>
<dbReference type="Proteomes" id="UP000824139">
    <property type="component" value="Unassembled WGS sequence"/>
</dbReference>
<feature type="transmembrane region" description="Helical" evidence="1">
    <location>
        <begin position="6"/>
        <end position="24"/>
    </location>
</feature>
<organism evidence="3 4">
    <name type="scientific">Candidatus Scatenecus faecavium</name>
    <dbReference type="NCBI Taxonomy" id="2840915"/>
    <lineage>
        <taxon>Bacteria</taxon>
        <taxon>Candidatus Scatenecus</taxon>
    </lineage>
</organism>
<keyword evidence="1" id="KW-1133">Transmembrane helix</keyword>
<sequence length="204" mass="23199">MSEVLITIGIIGIIAAMTLPSVITKYKRKTAETKLAKFYSVINQAVRMSIAEHGEIIIDNENKSDSANAEYIEQWYKENITKYIKTINEEGADKNNAYYKVAFIDGSGFNSYMGASNTANGKSNLYIFYCLNYKTCKLGHYEGENQFLFTYSPEKQSVVPTFSNLTIEKLKQQCYSENEGSRHGCTALIQANGWRIPEDYPWIR</sequence>
<dbReference type="EMBL" id="DVJO01000041">
    <property type="protein sequence ID" value="HIS82316.1"/>
    <property type="molecule type" value="Genomic_DNA"/>
</dbReference>
<evidence type="ECO:0000313" key="3">
    <source>
        <dbReference type="EMBL" id="HIS82316.1"/>
    </source>
</evidence>
<comment type="caution">
    <text evidence="3">The sequence shown here is derived from an EMBL/GenBank/DDBJ whole genome shotgun (WGS) entry which is preliminary data.</text>
</comment>
<dbReference type="SUPFAM" id="SSF54523">
    <property type="entry name" value="Pili subunits"/>
    <property type="match status" value="1"/>
</dbReference>
<name>A0A9D1FVM3_9BACT</name>
<protein>
    <recommendedName>
        <fullName evidence="2">DUF6613 domain-containing protein</fullName>
    </recommendedName>
</protein>
<dbReference type="InterPro" id="IPR045584">
    <property type="entry name" value="Pilin-like"/>
</dbReference>
<feature type="domain" description="DUF6613" evidence="2">
    <location>
        <begin position="22"/>
        <end position="201"/>
    </location>
</feature>
<reference evidence="3" key="2">
    <citation type="journal article" date="2021" name="PeerJ">
        <title>Extensive microbial diversity within the chicken gut microbiome revealed by metagenomics and culture.</title>
        <authorList>
            <person name="Gilroy R."/>
            <person name="Ravi A."/>
            <person name="Getino M."/>
            <person name="Pursley I."/>
            <person name="Horton D.L."/>
            <person name="Alikhan N.F."/>
            <person name="Baker D."/>
            <person name="Gharbi K."/>
            <person name="Hall N."/>
            <person name="Watson M."/>
            <person name="Adriaenssens E.M."/>
            <person name="Foster-Nyarko E."/>
            <person name="Jarju S."/>
            <person name="Secka A."/>
            <person name="Antonio M."/>
            <person name="Oren A."/>
            <person name="Chaudhuri R.R."/>
            <person name="La Ragione R."/>
            <person name="Hildebrand F."/>
            <person name="Pallen M.J."/>
        </authorList>
    </citation>
    <scope>NUCLEOTIDE SEQUENCE</scope>
    <source>
        <strain evidence="3">CHK152-2994</strain>
    </source>
</reference>
<dbReference type="AlphaFoldDB" id="A0A9D1FVM3"/>
<proteinExistence type="predicted"/>